<dbReference type="Gene3D" id="1.10.10.60">
    <property type="entry name" value="Homeodomain-like"/>
    <property type="match status" value="1"/>
</dbReference>
<dbReference type="PROSITE" id="PS51294">
    <property type="entry name" value="HTH_MYB"/>
    <property type="match status" value="1"/>
</dbReference>
<keyword evidence="6" id="KW-0539">Nucleus</keyword>
<dbReference type="GO" id="GO:0046695">
    <property type="term" value="C:SLIK (SAGA-like) complex"/>
    <property type="evidence" value="ECO:0007669"/>
    <property type="project" value="EnsemblFungi"/>
</dbReference>
<keyword evidence="12" id="KW-1185">Reference proteome</keyword>
<feature type="domain" description="HTH myb-type" evidence="10">
    <location>
        <begin position="84"/>
        <end position="132"/>
    </location>
</feature>
<dbReference type="GO" id="GO:0008270">
    <property type="term" value="F:zinc ion binding"/>
    <property type="evidence" value="ECO:0007669"/>
    <property type="project" value="UniProtKB-KW"/>
</dbReference>
<evidence type="ECO:0000256" key="3">
    <source>
        <dbReference type="ARBA" id="ARBA00022833"/>
    </source>
</evidence>
<gene>
    <name evidence="11" type="ORF">MELLADRAFT_39211</name>
</gene>
<dbReference type="SMART" id="SM00717">
    <property type="entry name" value="SANT"/>
    <property type="match status" value="1"/>
</dbReference>
<keyword evidence="1" id="KW-0479">Metal-binding</keyword>
<dbReference type="InterPro" id="IPR009057">
    <property type="entry name" value="Homeodomain-like_sf"/>
</dbReference>
<evidence type="ECO:0000256" key="2">
    <source>
        <dbReference type="ARBA" id="ARBA00022771"/>
    </source>
</evidence>
<feature type="region of interest" description="Disordered" evidence="7">
    <location>
        <begin position="164"/>
        <end position="194"/>
    </location>
</feature>
<dbReference type="RefSeq" id="XP_007415371.1">
    <property type="nucleotide sequence ID" value="XM_007415309.1"/>
</dbReference>
<keyword evidence="3" id="KW-0862">Zinc</keyword>
<evidence type="ECO:0008006" key="13">
    <source>
        <dbReference type="Google" id="ProtNLM"/>
    </source>
</evidence>
<keyword evidence="5" id="KW-0804">Transcription</keyword>
<dbReference type="InterPro" id="IPR000433">
    <property type="entry name" value="Znf_ZZ"/>
</dbReference>
<organism evidence="12">
    <name type="scientific">Melampsora larici-populina (strain 98AG31 / pathotype 3-4-7)</name>
    <name type="common">Poplar leaf rust fungus</name>
    <dbReference type="NCBI Taxonomy" id="747676"/>
    <lineage>
        <taxon>Eukaryota</taxon>
        <taxon>Fungi</taxon>
        <taxon>Dikarya</taxon>
        <taxon>Basidiomycota</taxon>
        <taxon>Pucciniomycotina</taxon>
        <taxon>Pucciniomycetes</taxon>
        <taxon>Pucciniales</taxon>
        <taxon>Melampsoraceae</taxon>
        <taxon>Melampsora</taxon>
    </lineage>
</organism>
<dbReference type="PANTHER" id="PTHR12374:SF20">
    <property type="entry name" value="TRANSCRIPTIONAL ADAPTER 2-ALPHA"/>
    <property type="match status" value="1"/>
</dbReference>
<dbReference type="SUPFAM" id="SSF46689">
    <property type="entry name" value="Homeodomain-like"/>
    <property type="match status" value="1"/>
</dbReference>
<dbReference type="GO" id="GO:0000183">
    <property type="term" value="P:rDNA heterochromatin formation"/>
    <property type="evidence" value="ECO:0007669"/>
    <property type="project" value="EnsemblFungi"/>
</dbReference>
<evidence type="ECO:0000259" key="10">
    <source>
        <dbReference type="PROSITE" id="PS51294"/>
    </source>
</evidence>
<dbReference type="InterPro" id="IPR017884">
    <property type="entry name" value="SANT_dom"/>
</dbReference>
<name>F4S1Y3_MELLP</name>
<dbReference type="HOGENOM" id="CLU_018273_3_0_1"/>
<feature type="domain" description="SANT" evidence="9">
    <location>
        <begin position="79"/>
        <end position="132"/>
    </location>
</feature>
<dbReference type="Pfam" id="PF00249">
    <property type="entry name" value="Myb_DNA-binding"/>
    <property type="match status" value="1"/>
</dbReference>
<evidence type="ECO:0000259" key="8">
    <source>
        <dbReference type="PROSITE" id="PS50090"/>
    </source>
</evidence>
<evidence type="ECO:0000256" key="1">
    <source>
        <dbReference type="ARBA" id="ARBA00022723"/>
    </source>
</evidence>
<evidence type="ECO:0000313" key="11">
    <source>
        <dbReference type="EMBL" id="EGG01270.1"/>
    </source>
</evidence>
<dbReference type="InParanoid" id="F4S1Y3"/>
<dbReference type="InterPro" id="IPR017930">
    <property type="entry name" value="Myb_dom"/>
</dbReference>
<dbReference type="EMBL" id="GL883139">
    <property type="protein sequence ID" value="EGG01270.1"/>
    <property type="molecule type" value="Genomic_DNA"/>
</dbReference>
<dbReference type="PROSITE" id="PS51293">
    <property type="entry name" value="SANT"/>
    <property type="match status" value="1"/>
</dbReference>
<dbReference type="GO" id="GO:0071470">
    <property type="term" value="P:cellular response to osmotic stress"/>
    <property type="evidence" value="ECO:0007669"/>
    <property type="project" value="EnsemblFungi"/>
</dbReference>
<evidence type="ECO:0000259" key="9">
    <source>
        <dbReference type="PROSITE" id="PS51293"/>
    </source>
</evidence>
<reference evidence="12" key="1">
    <citation type="journal article" date="2011" name="Proc. Natl. Acad. Sci. U.S.A.">
        <title>Obligate biotrophy features unraveled by the genomic analysis of rust fungi.</title>
        <authorList>
            <person name="Duplessis S."/>
            <person name="Cuomo C.A."/>
            <person name="Lin Y.-C."/>
            <person name="Aerts A."/>
            <person name="Tisserant E."/>
            <person name="Veneault-Fourrey C."/>
            <person name="Joly D.L."/>
            <person name="Hacquard S."/>
            <person name="Amselem J."/>
            <person name="Cantarel B.L."/>
            <person name="Chiu R."/>
            <person name="Coutinho P.M."/>
            <person name="Feau N."/>
            <person name="Field M."/>
            <person name="Frey P."/>
            <person name="Gelhaye E."/>
            <person name="Goldberg J."/>
            <person name="Grabherr M.G."/>
            <person name="Kodira C.D."/>
            <person name="Kohler A."/>
            <person name="Kuees U."/>
            <person name="Lindquist E.A."/>
            <person name="Lucas S.M."/>
            <person name="Mago R."/>
            <person name="Mauceli E."/>
            <person name="Morin E."/>
            <person name="Murat C."/>
            <person name="Pangilinan J.L."/>
            <person name="Park R."/>
            <person name="Pearson M."/>
            <person name="Quesneville H."/>
            <person name="Rouhier N."/>
            <person name="Sakthikumar S."/>
            <person name="Salamov A.A."/>
            <person name="Schmutz J."/>
            <person name="Selles B."/>
            <person name="Shapiro H."/>
            <person name="Tanguay P."/>
            <person name="Tuskan G.A."/>
            <person name="Henrissat B."/>
            <person name="Van de Peer Y."/>
            <person name="Rouze P."/>
            <person name="Ellis J.G."/>
            <person name="Dodds P.N."/>
            <person name="Schein J.E."/>
            <person name="Zhong S."/>
            <person name="Hamelin R.C."/>
            <person name="Grigoriev I.V."/>
            <person name="Szabo L.J."/>
            <person name="Martin F."/>
        </authorList>
    </citation>
    <scope>NUCLEOTIDE SEQUENCE [LARGE SCALE GENOMIC DNA]</scope>
    <source>
        <strain evidence="12">98AG31 / pathotype 3-4-7</strain>
    </source>
</reference>
<dbReference type="GO" id="GO:0140671">
    <property type="term" value="C:ADA complex"/>
    <property type="evidence" value="ECO:0007669"/>
    <property type="project" value="EnsemblFungi"/>
</dbReference>
<dbReference type="GO" id="GO:0001786">
    <property type="term" value="F:phosphatidylserine binding"/>
    <property type="evidence" value="ECO:0007669"/>
    <property type="project" value="EnsemblFungi"/>
</dbReference>
<evidence type="ECO:0000313" key="12">
    <source>
        <dbReference type="Proteomes" id="UP000001072"/>
    </source>
</evidence>
<dbReference type="CDD" id="cd02335">
    <property type="entry name" value="ZZ_ADA2"/>
    <property type="match status" value="1"/>
</dbReference>
<evidence type="ECO:0000256" key="4">
    <source>
        <dbReference type="ARBA" id="ARBA00023015"/>
    </source>
</evidence>
<dbReference type="InterPro" id="IPR016827">
    <property type="entry name" value="Ada2/TADA2"/>
</dbReference>
<dbReference type="GO" id="GO:0031509">
    <property type="term" value="P:subtelomeric heterochromatin formation"/>
    <property type="evidence" value="ECO:0007669"/>
    <property type="project" value="EnsemblFungi"/>
</dbReference>
<feature type="non-terminal residue" evidence="11">
    <location>
        <position position="1"/>
    </location>
</feature>
<feature type="compositionally biased region" description="Basic and acidic residues" evidence="7">
    <location>
        <begin position="166"/>
        <end position="177"/>
    </location>
</feature>
<feature type="region of interest" description="Disordered" evidence="7">
    <location>
        <begin position="387"/>
        <end position="423"/>
    </location>
</feature>
<dbReference type="AlphaFoldDB" id="F4S1Y3"/>
<dbReference type="STRING" id="747676.F4S1Y3"/>
<dbReference type="FunCoup" id="F4S1Y3">
    <property type="interactions" value="251"/>
</dbReference>
<keyword evidence="2" id="KW-0863">Zinc-finger</keyword>
<dbReference type="Pfam" id="PF22941">
    <property type="entry name" value="TADA2A-like_3rd"/>
    <property type="match status" value="1"/>
</dbReference>
<dbReference type="OrthoDB" id="270417at2759"/>
<dbReference type="InterPro" id="IPR001005">
    <property type="entry name" value="SANT/Myb"/>
</dbReference>
<dbReference type="PANTHER" id="PTHR12374">
    <property type="entry name" value="TRANSCRIPTIONAL ADAPTOR 2 ADA2 -RELATED"/>
    <property type="match status" value="1"/>
</dbReference>
<dbReference type="Proteomes" id="UP000001072">
    <property type="component" value="Unassembled WGS sequence"/>
</dbReference>
<dbReference type="InterPro" id="IPR055141">
    <property type="entry name" value="TADA2A_B-like_dom"/>
</dbReference>
<sequence>GVKYTCDGCSADISHSVKIRCAHQQQTQTNTISGQNQVTSTLVCENFDLCAQCFCEGKEVGRHKAWHDYRVVEQYSTPIFTEDWGADEELLLIEACQTYGLGNWADIADHVGNGRTKEEVEKHYIEVFIDCDDYPLPMINNLRDCQLMDARINIDQDEFQARKKQRLEEETPGERVDTYAIEPPPPKPLASGPSNHEIAGFMPGRLDFETEWENDAENSIKDLSFGREEAAPPIHDENDDDLELKLTILDIYNERYDKRLEAKAVVFDRNLLETKKIQATEKKMARDVRDLVTRIKPFARLQTALDHERFQEGLIYEMSLRKRIAELQEYRRMGITTLAEAERFDKEKQSRVCSPYPTFQRSLITKYVNHGRPSLQISNKIREFGGVERSNGRTKNRASGSAPFYDELASGSREGTPGFTSKTYKKLSKLSPQSPRVPLTMSRLCSSHYPPLFV</sequence>
<keyword evidence="4" id="KW-0805">Transcription regulation</keyword>
<dbReference type="VEuPathDB" id="FungiDB:MELLADRAFT_39211"/>
<dbReference type="GO" id="GO:0005634">
    <property type="term" value="C:nucleus"/>
    <property type="evidence" value="ECO:0007669"/>
    <property type="project" value="TreeGrafter"/>
</dbReference>
<evidence type="ECO:0000256" key="6">
    <source>
        <dbReference type="ARBA" id="ARBA00023242"/>
    </source>
</evidence>
<dbReference type="eggNOG" id="KOG0457">
    <property type="taxonomic scope" value="Eukaryota"/>
</dbReference>
<evidence type="ECO:0000256" key="5">
    <source>
        <dbReference type="ARBA" id="ARBA00023163"/>
    </source>
</evidence>
<accession>F4S1Y3</accession>
<dbReference type="CDD" id="cd00167">
    <property type="entry name" value="SANT"/>
    <property type="match status" value="1"/>
</dbReference>
<dbReference type="FunFam" id="1.10.10.60:FF:000115">
    <property type="entry name" value="Transcriptional adapter 2"/>
    <property type="match status" value="1"/>
</dbReference>
<dbReference type="GO" id="GO:0000124">
    <property type="term" value="C:SAGA complex"/>
    <property type="evidence" value="ECO:0007669"/>
    <property type="project" value="EnsemblFungi"/>
</dbReference>
<dbReference type="PROSITE" id="PS50090">
    <property type="entry name" value="MYB_LIKE"/>
    <property type="match status" value="1"/>
</dbReference>
<dbReference type="GO" id="GO:0003682">
    <property type="term" value="F:chromatin binding"/>
    <property type="evidence" value="ECO:0007669"/>
    <property type="project" value="EnsemblFungi"/>
</dbReference>
<dbReference type="InterPro" id="IPR041983">
    <property type="entry name" value="ADA2-like_ZZ"/>
</dbReference>
<evidence type="ECO:0000256" key="7">
    <source>
        <dbReference type="SAM" id="MobiDB-lite"/>
    </source>
</evidence>
<dbReference type="GO" id="GO:1990414">
    <property type="term" value="P:replication-born double-strand break repair via sister chromatid exchange"/>
    <property type="evidence" value="ECO:0007669"/>
    <property type="project" value="EnsemblFungi"/>
</dbReference>
<dbReference type="GO" id="GO:0003713">
    <property type="term" value="F:transcription coactivator activity"/>
    <property type="evidence" value="ECO:0007669"/>
    <property type="project" value="EnsemblFungi"/>
</dbReference>
<dbReference type="GO" id="GO:0010520">
    <property type="term" value="P:regulation of reciprocal meiotic recombination"/>
    <property type="evidence" value="ECO:0007669"/>
    <property type="project" value="EnsemblFungi"/>
</dbReference>
<proteinExistence type="predicted"/>
<protein>
    <recommendedName>
        <fullName evidence="13">Transcriptional adapter 2</fullName>
    </recommendedName>
</protein>
<dbReference type="Pfam" id="PF25299">
    <property type="entry name" value="ZZ_ADA2"/>
    <property type="match status" value="1"/>
</dbReference>
<dbReference type="GO" id="GO:0006357">
    <property type="term" value="P:regulation of transcription by RNA polymerase II"/>
    <property type="evidence" value="ECO:0007669"/>
    <property type="project" value="EnsemblFungi"/>
</dbReference>
<feature type="domain" description="Myb-like" evidence="8">
    <location>
        <begin position="84"/>
        <end position="128"/>
    </location>
</feature>
<dbReference type="SUPFAM" id="SSF57850">
    <property type="entry name" value="RING/U-box"/>
    <property type="match status" value="1"/>
</dbReference>
<dbReference type="KEGG" id="mlr:MELLADRAFT_39211"/>
<dbReference type="PIRSF" id="PIRSF025024">
    <property type="entry name" value="Transcriptional_adaptor_2"/>
    <property type="match status" value="1"/>
</dbReference>
<dbReference type="GO" id="GO:0000781">
    <property type="term" value="C:chromosome, telomeric region"/>
    <property type="evidence" value="ECO:0007669"/>
    <property type="project" value="GOC"/>
</dbReference>
<dbReference type="GeneID" id="18927786"/>